<dbReference type="Pfam" id="PF05523">
    <property type="entry name" value="FdtA"/>
    <property type="match status" value="1"/>
</dbReference>
<organism evidence="2 3">
    <name type="scientific">Flavobacterium nackdongense</name>
    <dbReference type="NCBI Taxonomy" id="2547394"/>
    <lineage>
        <taxon>Bacteria</taxon>
        <taxon>Pseudomonadati</taxon>
        <taxon>Bacteroidota</taxon>
        <taxon>Flavobacteriia</taxon>
        <taxon>Flavobacteriales</taxon>
        <taxon>Flavobacteriaceae</taxon>
        <taxon>Flavobacterium</taxon>
    </lineage>
</organism>
<dbReference type="Proteomes" id="UP000291124">
    <property type="component" value="Chromosome"/>
</dbReference>
<dbReference type="SUPFAM" id="SSF51182">
    <property type="entry name" value="RmlC-like cupins"/>
    <property type="match status" value="1"/>
</dbReference>
<name>A0A4P6YG79_9FLAO</name>
<dbReference type="InterPro" id="IPR011051">
    <property type="entry name" value="RmlC_Cupin_sf"/>
</dbReference>
<gene>
    <name evidence="2" type="ORF">E1750_13670</name>
</gene>
<dbReference type="EMBL" id="CP037933">
    <property type="protein sequence ID" value="QBN19805.1"/>
    <property type="molecule type" value="Genomic_DNA"/>
</dbReference>
<dbReference type="InterPro" id="IPR008894">
    <property type="entry name" value="QdtA_cupin_dom"/>
</dbReference>
<evidence type="ECO:0000313" key="2">
    <source>
        <dbReference type="EMBL" id="QBN19805.1"/>
    </source>
</evidence>
<dbReference type="OrthoDB" id="826649at2"/>
<feature type="domain" description="Sugar 3,4-ketoisomerase QdtA cupin" evidence="1">
    <location>
        <begin position="11"/>
        <end position="123"/>
    </location>
</feature>
<dbReference type="Gene3D" id="2.60.120.10">
    <property type="entry name" value="Jelly Rolls"/>
    <property type="match status" value="1"/>
</dbReference>
<protein>
    <submittedName>
        <fullName evidence="2">Sugar epimerase</fullName>
    </submittedName>
</protein>
<evidence type="ECO:0000259" key="1">
    <source>
        <dbReference type="Pfam" id="PF05523"/>
    </source>
</evidence>
<keyword evidence="3" id="KW-1185">Reference proteome</keyword>
<dbReference type="KEGG" id="fnk:E1750_13670"/>
<sequence>MVPKIISGGCHQDARGSLCFNNDFDATAIKRIYVIENVSSEFVRAWRGHQIEARWFSAIAGSFAIELIAIDDWDAPSPNLKRMSFQLHSTALDVLHIPAGYVSSIRALEAGSKLLVMANYALGELDDEYRFEVGYFQ</sequence>
<dbReference type="AlphaFoldDB" id="A0A4P6YG79"/>
<accession>A0A4P6YG79</accession>
<dbReference type="InterPro" id="IPR014710">
    <property type="entry name" value="RmlC-like_jellyroll"/>
</dbReference>
<reference evidence="3" key="1">
    <citation type="submission" date="2019-03" db="EMBL/GenBank/DDBJ databases">
        <title>Flavobacterium sp.</title>
        <authorList>
            <person name="Kim H."/>
        </authorList>
    </citation>
    <scope>NUCLEOTIDE SEQUENCE [LARGE SCALE GENOMIC DNA]</scope>
    <source>
        <strain evidence="3">GS13</strain>
    </source>
</reference>
<evidence type="ECO:0000313" key="3">
    <source>
        <dbReference type="Proteomes" id="UP000291124"/>
    </source>
</evidence>
<dbReference type="RefSeq" id="WP_133277321.1">
    <property type="nucleotide sequence ID" value="NZ_CP037933.1"/>
</dbReference>
<proteinExistence type="predicted"/>